<feature type="compositionally biased region" description="Basic and acidic residues" evidence="1">
    <location>
        <begin position="311"/>
        <end position="324"/>
    </location>
</feature>
<feature type="compositionally biased region" description="Gly residues" evidence="1">
    <location>
        <begin position="166"/>
        <end position="199"/>
    </location>
</feature>
<dbReference type="AlphaFoldDB" id="A0A1A3MZH8"/>
<feature type="compositionally biased region" description="Low complexity" evidence="1">
    <location>
        <begin position="218"/>
        <end position="262"/>
    </location>
</feature>
<proteinExistence type="predicted"/>
<sequence>MSGDDELRIMLDQLSQLLGIPPPPAITPDQLASGHSGISQLLRALGAAANAGDADDNSEAQSGHDERDAKVNDALAKFPANENEAAAQLAGVGGAGQMSQMLQQMPQMASGVAGGIAGALGGVLQPFMQIPQQLAQAGQQAMQTGMGMMQQGTGASAGEVDPDELLGGGDDFGAGGGHFSGAGGGGGSEGAGGGGGGFEGTNPTAMLGPPPTPSAGTVPASSQAASAPAPSVPEPAAAQRGAMGGAMPMMPPGAMHGAGASGSEAKPDTKRIVGPTVKNGAPVQGRITAPPTLPAVTKHIDGKPVATRRIVLSDDKREGPDSGS</sequence>
<dbReference type="EMBL" id="LZLQ01000086">
    <property type="protein sequence ID" value="OBK15308.1"/>
    <property type="molecule type" value="Genomic_DNA"/>
</dbReference>
<gene>
    <name evidence="2" type="ORF">A5636_05810</name>
</gene>
<comment type="caution">
    <text evidence="2">The sequence shown here is derived from an EMBL/GenBank/DDBJ whole genome shotgun (WGS) entry which is preliminary data.</text>
</comment>
<evidence type="ECO:0000256" key="1">
    <source>
        <dbReference type="SAM" id="MobiDB-lite"/>
    </source>
</evidence>
<organism evidence="2 3">
    <name type="scientific">Mycobacterium asiaticum</name>
    <dbReference type="NCBI Taxonomy" id="1790"/>
    <lineage>
        <taxon>Bacteria</taxon>
        <taxon>Bacillati</taxon>
        <taxon>Actinomycetota</taxon>
        <taxon>Actinomycetes</taxon>
        <taxon>Mycobacteriales</taxon>
        <taxon>Mycobacteriaceae</taxon>
        <taxon>Mycobacterium</taxon>
    </lineage>
</organism>
<feature type="compositionally biased region" description="Low complexity" evidence="1">
    <location>
        <begin position="149"/>
        <end position="158"/>
    </location>
</feature>
<feature type="region of interest" description="Disordered" evidence="1">
    <location>
        <begin position="149"/>
        <end position="324"/>
    </location>
</feature>
<dbReference type="RefSeq" id="WP_065159058.1">
    <property type="nucleotide sequence ID" value="NZ_LZLQ01000086.1"/>
</dbReference>
<reference evidence="2 3" key="1">
    <citation type="submission" date="2016-06" db="EMBL/GenBank/DDBJ databases">
        <authorList>
            <person name="Kjaerup R.B."/>
            <person name="Dalgaard T.S."/>
            <person name="Juul-Madsen H.R."/>
        </authorList>
    </citation>
    <scope>NUCLEOTIDE SEQUENCE [LARGE SCALE GENOMIC DNA]</scope>
    <source>
        <strain evidence="2 3">1245139.5</strain>
    </source>
</reference>
<name>A0A1A3MZH8_MYCAS</name>
<keyword evidence="3" id="KW-1185">Reference proteome</keyword>
<dbReference type="Proteomes" id="UP000093629">
    <property type="component" value="Unassembled WGS sequence"/>
</dbReference>
<accession>A0A1A3MZH8</accession>
<evidence type="ECO:0000313" key="2">
    <source>
        <dbReference type="EMBL" id="OBK15308.1"/>
    </source>
</evidence>
<feature type="region of interest" description="Disordered" evidence="1">
    <location>
        <begin position="48"/>
        <end position="68"/>
    </location>
</feature>
<evidence type="ECO:0000313" key="3">
    <source>
        <dbReference type="Proteomes" id="UP000093629"/>
    </source>
</evidence>
<protein>
    <submittedName>
        <fullName evidence="2">Uncharacterized protein</fullName>
    </submittedName>
</protein>